<organism evidence="2 3">
    <name type="scientific">Candidatus Hakubella thermalkaliphila</name>
    <dbReference type="NCBI Taxonomy" id="2754717"/>
    <lineage>
        <taxon>Bacteria</taxon>
        <taxon>Bacillati</taxon>
        <taxon>Actinomycetota</taxon>
        <taxon>Actinomycetota incertae sedis</taxon>
        <taxon>Candidatus Hakubellales</taxon>
        <taxon>Candidatus Hakubellaceae</taxon>
        <taxon>Candidatus Hakubella</taxon>
    </lineage>
</organism>
<feature type="domain" description="HicB-like antitoxin of toxin-antitoxin system" evidence="1">
    <location>
        <begin position="10"/>
        <end position="72"/>
    </location>
</feature>
<reference evidence="2 3" key="1">
    <citation type="journal article" date="2020" name="Front. Microbiol.">
        <title>Single-cell genomics of novel Actinobacteria with the Wood-Ljungdahl pathway discovered in a serpentinizing system.</title>
        <authorList>
            <person name="Merino N."/>
            <person name="Kawai M."/>
            <person name="Boyd E.S."/>
            <person name="Colman D.R."/>
            <person name="McGlynn S.E."/>
            <person name="Nealson K.H."/>
            <person name="Kurokawa K."/>
            <person name="Hongoh Y."/>
        </authorList>
    </citation>
    <scope>NUCLEOTIDE SEQUENCE [LARGE SCALE GENOMIC DNA]</scope>
    <source>
        <strain evidence="2 3">S09_30</strain>
    </source>
</reference>
<dbReference type="SUPFAM" id="SSF143100">
    <property type="entry name" value="TTHA1013/TTHA0281-like"/>
    <property type="match status" value="1"/>
</dbReference>
<dbReference type="Gene3D" id="3.30.160.250">
    <property type="match status" value="1"/>
</dbReference>
<evidence type="ECO:0000259" key="1">
    <source>
        <dbReference type="Pfam" id="PF15919"/>
    </source>
</evidence>
<dbReference type="InterPro" id="IPR031807">
    <property type="entry name" value="HicB-like"/>
</dbReference>
<dbReference type="Proteomes" id="UP000585609">
    <property type="component" value="Unassembled WGS sequence"/>
</dbReference>
<gene>
    <name evidence="2" type="ORF">HKBW3S09_00125</name>
</gene>
<protein>
    <recommendedName>
        <fullName evidence="1">HicB-like antitoxin of toxin-antitoxin system domain-containing protein</fullName>
    </recommendedName>
</protein>
<sequence>MKTLVLRGVLKEEEDGRWSASIPSLPGCSSWGYSRQEALENIKDAAEIYLEDRIAAGEGLPTPSDEIEVIDEPAVAVSL</sequence>
<comment type="caution">
    <text evidence="2">The sequence shown here is derived from an EMBL/GenBank/DDBJ whole genome shotgun (WGS) entry which is preliminary data.</text>
</comment>
<dbReference type="AlphaFoldDB" id="A0A6V8NRF2"/>
<dbReference type="EMBL" id="BLRW01000007">
    <property type="protein sequence ID" value="GFP22657.1"/>
    <property type="molecule type" value="Genomic_DNA"/>
</dbReference>
<name>A0A6V8NRF2_9ACTN</name>
<evidence type="ECO:0000313" key="2">
    <source>
        <dbReference type="EMBL" id="GFP22657.1"/>
    </source>
</evidence>
<proteinExistence type="predicted"/>
<evidence type="ECO:0000313" key="3">
    <source>
        <dbReference type="Proteomes" id="UP000585609"/>
    </source>
</evidence>
<accession>A0A6V8NRF2</accession>
<dbReference type="Pfam" id="PF15919">
    <property type="entry name" value="HicB_lk_antitox"/>
    <property type="match status" value="1"/>
</dbReference>
<dbReference type="InterPro" id="IPR035069">
    <property type="entry name" value="TTHA1013/TTHA0281-like"/>
</dbReference>